<feature type="binding site" evidence="6">
    <location>
        <begin position="420"/>
        <end position="423"/>
    </location>
    <ligand>
        <name>ATP</name>
        <dbReference type="ChEBI" id="CHEBI:30616"/>
    </ligand>
</feature>
<dbReference type="PRINTS" id="PR01042">
    <property type="entry name" value="TRNASYNTHASP"/>
</dbReference>
<dbReference type="GO" id="GO:0003676">
    <property type="term" value="F:nucleic acid binding"/>
    <property type="evidence" value="ECO:0007669"/>
    <property type="project" value="InterPro"/>
</dbReference>
<reference evidence="9" key="1">
    <citation type="submission" date="2017-09" db="EMBL/GenBank/DDBJ databases">
        <title>Depth-based differentiation of microbial function through sediment-hosted aquifers and enrichment of novel symbionts in the deep terrestrial subsurface.</title>
        <authorList>
            <person name="Probst A.J."/>
            <person name="Ladd B."/>
            <person name="Jarett J.K."/>
            <person name="Geller-Mcgrath D.E."/>
            <person name="Sieber C.M.K."/>
            <person name="Emerson J.B."/>
            <person name="Anantharaman K."/>
            <person name="Thomas B.C."/>
            <person name="Malmstrom R."/>
            <person name="Stieglmeier M."/>
            <person name="Klingl A."/>
            <person name="Woyke T."/>
            <person name="Ryan C.M."/>
            <person name="Banfield J.F."/>
        </authorList>
    </citation>
    <scope>NUCLEOTIDE SEQUENCE [LARGE SCALE GENOMIC DNA]</scope>
</reference>
<comment type="function">
    <text evidence="6">Catalyzes the attachment of L-aspartate to tRNA(Asp) in a two-step reaction: L-aspartate is first activated by ATP to form Asp-AMP and then transferred to the acceptor end of tRNA(Asp).</text>
</comment>
<feature type="binding site" evidence="6">
    <location>
        <position position="221"/>
    </location>
    <ligand>
        <name>L-aspartate</name>
        <dbReference type="ChEBI" id="CHEBI:29991"/>
    </ligand>
</feature>
<dbReference type="InterPro" id="IPR004524">
    <property type="entry name" value="Asp-tRNA-ligase_1"/>
</dbReference>
<comment type="caution">
    <text evidence="8">The sequence shown here is derived from an EMBL/GenBank/DDBJ whole genome shotgun (WGS) entry which is preliminary data.</text>
</comment>
<evidence type="ECO:0000259" key="7">
    <source>
        <dbReference type="PROSITE" id="PS50862"/>
    </source>
</evidence>
<dbReference type="InterPro" id="IPR006195">
    <property type="entry name" value="aa-tRNA-synth_II"/>
</dbReference>
<dbReference type="Proteomes" id="UP000230405">
    <property type="component" value="Unassembled WGS sequence"/>
</dbReference>
<dbReference type="InterPro" id="IPR045864">
    <property type="entry name" value="aa-tRNA-synth_II/BPL/LPL"/>
</dbReference>
<dbReference type="SUPFAM" id="SSF50249">
    <property type="entry name" value="Nucleic acid-binding proteins"/>
    <property type="match status" value="1"/>
</dbReference>
<dbReference type="Gene3D" id="2.40.50.140">
    <property type="entry name" value="Nucleic acid-binding proteins"/>
    <property type="match status" value="1"/>
</dbReference>
<dbReference type="Gene3D" id="3.30.930.10">
    <property type="entry name" value="Bira Bifunctional Protein, Domain 2"/>
    <property type="match status" value="1"/>
</dbReference>
<dbReference type="SUPFAM" id="SSF55681">
    <property type="entry name" value="Class II aaRS and biotin synthetases"/>
    <property type="match status" value="1"/>
</dbReference>
<dbReference type="AlphaFoldDB" id="A0A2M7VFA2"/>
<evidence type="ECO:0000256" key="4">
    <source>
        <dbReference type="ARBA" id="ARBA00022917"/>
    </source>
</evidence>
<comment type="similarity">
    <text evidence="6">Belongs to the class-II aminoacyl-tRNA synthetase family. Type 1 subfamily.</text>
</comment>
<keyword evidence="2 6" id="KW-0547">Nucleotide-binding</keyword>
<dbReference type="GO" id="GO:0006422">
    <property type="term" value="P:aspartyl-tRNA aminoacylation"/>
    <property type="evidence" value="ECO:0007669"/>
    <property type="project" value="UniProtKB-UniRule"/>
</dbReference>
<keyword evidence="3 6" id="KW-0067">ATP-binding</keyword>
<dbReference type="PANTHER" id="PTHR22594:SF5">
    <property type="entry name" value="ASPARTATE--TRNA LIGASE, MITOCHONDRIAL"/>
    <property type="match status" value="1"/>
</dbReference>
<dbReference type="HAMAP" id="MF_00044">
    <property type="entry name" value="Asp_tRNA_synth_type1"/>
    <property type="match status" value="1"/>
</dbReference>
<feature type="domain" description="Aminoacyl-transfer RNA synthetases class-II family profile" evidence="7">
    <location>
        <begin position="145"/>
        <end position="441"/>
    </location>
</feature>
<accession>A0A2M7VFA2</accession>
<feature type="binding site" evidence="6">
    <location>
        <position position="335"/>
    </location>
    <ligand>
        <name>L-aspartate</name>
        <dbReference type="ChEBI" id="CHEBI:29991"/>
    </ligand>
</feature>
<keyword evidence="4 6" id="KW-0648">Protein biosynthesis</keyword>
<dbReference type="PANTHER" id="PTHR22594">
    <property type="entry name" value="ASPARTYL/LYSYL-TRNA SYNTHETASE"/>
    <property type="match status" value="1"/>
</dbReference>
<comment type="subunit">
    <text evidence="6">Homodimer.</text>
</comment>
<keyword evidence="6" id="KW-0963">Cytoplasm</keyword>
<name>A0A2M7VFA2_9BACT</name>
<dbReference type="EC" id="6.1.1.12" evidence="6"/>
<dbReference type="PROSITE" id="PS50862">
    <property type="entry name" value="AA_TRNA_LIGASE_II"/>
    <property type="match status" value="1"/>
</dbReference>
<dbReference type="Pfam" id="PF00152">
    <property type="entry name" value="tRNA-synt_2"/>
    <property type="match status" value="1"/>
</dbReference>
<evidence type="ECO:0000256" key="5">
    <source>
        <dbReference type="ARBA" id="ARBA00023146"/>
    </source>
</evidence>
<feature type="region of interest" description="Aspartate" evidence="6">
    <location>
        <begin position="199"/>
        <end position="202"/>
    </location>
</feature>
<dbReference type="CDD" id="cd00777">
    <property type="entry name" value="AspRS_core"/>
    <property type="match status" value="1"/>
</dbReference>
<keyword evidence="5 6" id="KW-0030">Aminoacyl-tRNA synthetase</keyword>
<comment type="caution">
    <text evidence="6">Lacks conserved residue(s) required for the propagation of feature annotation.</text>
</comment>
<dbReference type="InterPro" id="IPR012340">
    <property type="entry name" value="NA-bd_OB-fold"/>
</dbReference>
<dbReference type="InterPro" id="IPR047090">
    <property type="entry name" value="AspRS_core"/>
</dbReference>
<sequence length="472" mass="54337">MQRIKTIETIDQGGQKVLLQGWVHARRNMGKIVFFDLRDRWGLLQVVGVPAELDEKSQEALKNIRSEYVVSVWGVVQNRNEKQINPDSLTGKIEILAKKIEVLNEAATPPFEIVNEDRQANEELRLKYRYLDLRHIRMKNNLVTRNKVMIFVRNYLADQGFIEIHTPILTKSTPEGARDYLVPSRVHHGQFFALPQSPQQYKQLLMVAGMDRYFQIAPCFRDEDARADRSPGEFYQIDMEMSFMKQEQILDLVEEMFTKMISAIFPTKKMTFTKWPRLNYQDVVKKYGTDKPDLRVNKDDPNELAFAYIINFPLFTPQTAEDYFYGAGDKWAPSHHMFTAPREEDIPLLDSDPGKVRSYQHDLVLNGWEVGGGSIRIHDPKMQEKIFDLIGFTAEDKKKFSHLLEAFTYGVPPHGGIAPGFDRLVSILCGERSIKEVIAFPLTGDVRDPLMNAPSTVAQKQLDELGIELKKE</sequence>
<evidence type="ECO:0000256" key="2">
    <source>
        <dbReference type="ARBA" id="ARBA00022741"/>
    </source>
</evidence>
<dbReference type="NCBIfam" id="TIGR00459">
    <property type="entry name" value="aspS_bact"/>
    <property type="match status" value="1"/>
</dbReference>
<feature type="binding site" evidence="6">
    <location>
        <position position="175"/>
    </location>
    <ligand>
        <name>L-aspartate</name>
        <dbReference type="ChEBI" id="CHEBI:29991"/>
    </ligand>
</feature>
<comment type="subcellular location">
    <subcellularLocation>
        <location evidence="6">Cytoplasm</location>
    </subcellularLocation>
</comment>
<dbReference type="InterPro" id="IPR002312">
    <property type="entry name" value="Asp/Asn-tRNA-synth_IIb"/>
</dbReference>
<comment type="catalytic activity">
    <reaction evidence="6">
        <text>tRNA(Asp) + L-aspartate + ATP = L-aspartyl-tRNA(Asp) + AMP + diphosphate</text>
        <dbReference type="Rhea" id="RHEA:19649"/>
        <dbReference type="Rhea" id="RHEA-COMP:9660"/>
        <dbReference type="Rhea" id="RHEA-COMP:9678"/>
        <dbReference type="ChEBI" id="CHEBI:29991"/>
        <dbReference type="ChEBI" id="CHEBI:30616"/>
        <dbReference type="ChEBI" id="CHEBI:33019"/>
        <dbReference type="ChEBI" id="CHEBI:78442"/>
        <dbReference type="ChEBI" id="CHEBI:78516"/>
        <dbReference type="ChEBI" id="CHEBI:456215"/>
        <dbReference type="EC" id="6.1.1.12"/>
    </reaction>
</comment>
<dbReference type="InterPro" id="IPR047089">
    <property type="entry name" value="Asp-tRNA-ligase_1_N"/>
</dbReference>
<dbReference type="InterPro" id="IPR004365">
    <property type="entry name" value="NA-bd_OB_tRNA"/>
</dbReference>
<organism evidence="8 9">
    <name type="scientific">Candidatus Komeilibacteria bacterium CG_4_10_14_0_2_um_filter_37_10</name>
    <dbReference type="NCBI Taxonomy" id="1974470"/>
    <lineage>
        <taxon>Bacteria</taxon>
        <taxon>Candidatus Komeiliibacteriota</taxon>
    </lineage>
</organism>
<dbReference type="Pfam" id="PF01336">
    <property type="entry name" value="tRNA_anti-codon"/>
    <property type="match status" value="1"/>
</dbReference>
<evidence type="ECO:0000313" key="8">
    <source>
        <dbReference type="EMBL" id="PIZ99265.1"/>
    </source>
</evidence>
<gene>
    <name evidence="6 8" type="primary">aspS</name>
    <name evidence="8" type="ORF">COX77_02030</name>
</gene>
<feature type="binding site" evidence="6">
    <location>
        <begin position="221"/>
        <end position="223"/>
    </location>
    <ligand>
        <name>ATP</name>
        <dbReference type="ChEBI" id="CHEBI:30616"/>
    </ligand>
</feature>
<evidence type="ECO:0000256" key="3">
    <source>
        <dbReference type="ARBA" id="ARBA00022840"/>
    </source>
</evidence>
<dbReference type="EMBL" id="PFPO01000038">
    <property type="protein sequence ID" value="PIZ99265.1"/>
    <property type="molecule type" value="Genomic_DNA"/>
</dbReference>
<proteinExistence type="inferred from homology"/>
<dbReference type="GO" id="GO:0004815">
    <property type="term" value="F:aspartate-tRNA ligase activity"/>
    <property type="evidence" value="ECO:0007669"/>
    <property type="project" value="UniProtKB-UniRule"/>
</dbReference>
<evidence type="ECO:0000313" key="9">
    <source>
        <dbReference type="Proteomes" id="UP000230405"/>
    </source>
</evidence>
<evidence type="ECO:0000256" key="6">
    <source>
        <dbReference type="HAMAP-Rule" id="MF_00044"/>
    </source>
</evidence>
<dbReference type="GO" id="GO:0005737">
    <property type="term" value="C:cytoplasm"/>
    <property type="evidence" value="ECO:0007669"/>
    <property type="project" value="UniProtKB-SubCell"/>
</dbReference>
<dbReference type="CDD" id="cd04317">
    <property type="entry name" value="EcAspRS_like_N"/>
    <property type="match status" value="1"/>
</dbReference>
<evidence type="ECO:0000256" key="1">
    <source>
        <dbReference type="ARBA" id="ARBA00022598"/>
    </source>
</evidence>
<feature type="binding site" evidence="6">
    <location>
        <position position="376"/>
    </location>
    <ligand>
        <name>L-aspartate</name>
        <dbReference type="ChEBI" id="CHEBI:29991"/>
    </ligand>
</feature>
<dbReference type="GO" id="GO:0005524">
    <property type="term" value="F:ATP binding"/>
    <property type="evidence" value="ECO:0007669"/>
    <property type="project" value="UniProtKB-UniRule"/>
</dbReference>
<dbReference type="InterPro" id="IPR004364">
    <property type="entry name" value="Aa-tRNA-synt_II"/>
</dbReference>
<feature type="binding site" evidence="6">
    <location>
        <position position="369"/>
    </location>
    <ligand>
        <name>ATP</name>
        <dbReference type="ChEBI" id="CHEBI:30616"/>
    </ligand>
</feature>
<protein>
    <recommendedName>
        <fullName evidence="6">Aspartate--tRNA ligase</fullName>
        <ecNumber evidence="6">6.1.1.12</ecNumber>
    </recommendedName>
    <alternativeName>
        <fullName evidence="6">Aspartyl-tRNA synthetase</fullName>
        <shortName evidence="6">AspRS</shortName>
    </alternativeName>
</protein>
<keyword evidence="1 6" id="KW-0436">Ligase</keyword>